<evidence type="ECO:0000313" key="6">
    <source>
        <dbReference type="Proteomes" id="UP001460270"/>
    </source>
</evidence>
<dbReference type="SMART" id="SM00199">
    <property type="entry name" value="SCY"/>
    <property type="match status" value="1"/>
</dbReference>
<dbReference type="Pfam" id="PF00048">
    <property type="entry name" value="IL8"/>
    <property type="match status" value="1"/>
</dbReference>
<dbReference type="InterPro" id="IPR036048">
    <property type="entry name" value="Interleukin_8-like_sf"/>
</dbReference>
<dbReference type="GO" id="GO:0008009">
    <property type="term" value="F:chemokine activity"/>
    <property type="evidence" value="ECO:0007669"/>
    <property type="project" value="InterPro"/>
</dbReference>
<evidence type="ECO:0000256" key="2">
    <source>
        <dbReference type="SAM" id="MobiDB-lite"/>
    </source>
</evidence>
<evidence type="ECO:0000256" key="1">
    <source>
        <dbReference type="ARBA" id="ARBA00022514"/>
    </source>
</evidence>
<dbReference type="EMBL" id="JBBPFD010000010">
    <property type="protein sequence ID" value="KAK7909911.1"/>
    <property type="molecule type" value="Genomic_DNA"/>
</dbReference>
<keyword evidence="6" id="KW-1185">Reference proteome</keyword>
<dbReference type="Proteomes" id="UP001460270">
    <property type="component" value="Unassembled WGS sequence"/>
</dbReference>
<reference evidence="6" key="1">
    <citation type="submission" date="2024-04" db="EMBL/GenBank/DDBJ databases">
        <title>Salinicola lusitanus LLJ914,a marine bacterium isolated from the Okinawa Trough.</title>
        <authorList>
            <person name="Li J."/>
        </authorList>
    </citation>
    <scope>NUCLEOTIDE SEQUENCE [LARGE SCALE GENOMIC DNA]</scope>
</reference>
<organism evidence="5 6">
    <name type="scientific">Mugilogobius chulae</name>
    <name type="common">yellowstripe goby</name>
    <dbReference type="NCBI Taxonomy" id="88201"/>
    <lineage>
        <taxon>Eukaryota</taxon>
        <taxon>Metazoa</taxon>
        <taxon>Chordata</taxon>
        <taxon>Craniata</taxon>
        <taxon>Vertebrata</taxon>
        <taxon>Euteleostomi</taxon>
        <taxon>Actinopterygii</taxon>
        <taxon>Neopterygii</taxon>
        <taxon>Teleostei</taxon>
        <taxon>Neoteleostei</taxon>
        <taxon>Acanthomorphata</taxon>
        <taxon>Gobiaria</taxon>
        <taxon>Gobiiformes</taxon>
        <taxon>Gobioidei</taxon>
        <taxon>Gobiidae</taxon>
        <taxon>Gobionellinae</taxon>
        <taxon>Mugilogobius</taxon>
    </lineage>
</organism>
<feature type="region of interest" description="Disordered" evidence="2">
    <location>
        <begin position="92"/>
        <end position="125"/>
    </location>
</feature>
<comment type="caution">
    <text evidence="5">The sequence shown here is derived from an EMBL/GenBank/DDBJ whole genome shotgun (WGS) entry which is preliminary data.</text>
</comment>
<evidence type="ECO:0000313" key="5">
    <source>
        <dbReference type="EMBL" id="KAK7909911.1"/>
    </source>
</evidence>
<dbReference type="AlphaFoldDB" id="A0AAW0P4U8"/>
<feature type="signal peptide" evidence="3">
    <location>
        <begin position="1"/>
        <end position="19"/>
    </location>
</feature>
<accession>A0AAW0P4U8</accession>
<keyword evidence="3" id="KW-0732">Signal</keyword>
<keyword evidence="1" id="KW-0202">Cytokine</keyword>
<feature type="domain" description="Chemokine interleukin-8-like" evidence="4">
    <location>
        <begin position="21"/>
        <end position="83"/>
    </location>
</feature>
<dbReference type="InterPro" id="IPR001811">
    <property type="entry name" value="Chemokine_IL8-like_dom"/>
</dbReference>
<dbReference type="Gene3D" id="2.40.50.40">
    <property type="match status" value="1"/>
</dbReference>
<gene>
    <name evidence="5" type="ORF">WMY93_014595</name>
</gene>
<proteinExistence type="predicted"/>
<name>A0AAW0P4U8_9GOBI</name>
<dbReference type="GO" id="GO:0005615">
    <property type="term" value="C:extracellular space"/>
    <property type="evidence" value="ECO:0007669"/>
    <property type="project" value="UniProtKB-KW"/>
</dbReference>
<feature type="chain" id="PRO_5043810624" description="Chemokine interleukin-8-like domain-containing protein" evidence="3">
    <location>
        <begin position="20"/>
        <end position="125"/>
    </location>
</feature>
<dbReference type="SUPFAM" id="SSF54117">
    <property type="entry name" value="Interleukin 8-like chemokines"/>
    <property type="match status" value="1"/>
</dbReference>
<dbReference type="GO" id="GO:0006955">
    <property type="term" value="P:immune response"/>
    <property type="evidence" value="ECO:0007669"/>
    <property type="project" value="InterPro"/>
</dbReference>
<sequence>MKIQLVFAVVVIGAAMCASKPLHCRCPKIDSSLDTKLILSVKINKPNSFCGKKEVLVTLNTKDRRLVCIDPNGEFFTNFLIDLIRQSKKKSTLTTTGPAPAESSTAPAKSLQTPRLLTSTSTKHD</sequence>
<protein>
    <recommendedName>
        <fullName evidence="4">Chemokine interleukin-8-like domain-containing protein</fullName>
    </recommendedName>
</protein>
<evidence type="ECO:0000256" key="3">
    <source>
        <dbReference type="SAM" id="SignalP"/>
    </source>
</evidence>
<evidence type="ECO:0000259" key="4">
    <source>
        <dbReference type="SMART" id="SM00199"/>
    </source>
</evidence>